<dbReference type="AlphaFoldDB" id="A0A2T9YQZ1"/>
<dbReference type="SUPFAM" id="SSF52833">
    <property type="entry name" value="Thioredoxin-like"/>
    <property type="match status" value="1"/>
</dbReference>
<dbReference type="EMBL" id="MBFR01000075">
    <property type="protein sequence ID" value="PVU94768.1"/>
    <property type="molecule type" value="Genomic_DNA"/>
</dbReference>
<keyword evidence="1" id="KW-0813">Transport</keyword>
<dbReference type="Proteomes" id="UP000245383">
    <property type="component" value="Unassembled WGS sequence"/>
</dbReference>
<sequence length="95" mass="11177">MSSNKVLLTLFTHADCQLCKLAKANLFKVQQKVPFLIEEVDIKLPENKYWFEEYKYDIPVVHANGKFLLWHQVNVEKTIQKLNNLKAQNTENTEL</sequence>
<evidence type="ECO:0000313" key="2">
    <source>
        <dbReference type="EMBL" id="PVU94768.1"/>
    </source>
</evidence>
<name>A0A2T9YQZ1_9FUNG</name>
<evidence type="ECO:0000313" key="3">
    <source>
        <dbReference type="EMBL" id="PVU94773.1"/>
    </source>
</evidence>
<evidence type="ECO:0000256" key="1">
    <source>
        <dbReference type="RuleBase" id="RU363082"/>
    </source>
</evidence>
<dbReference type="STRING" id="133385.A0A2T9YQZ1"/>
<protein>
    <recommendedName>
        <fullName evidence="1">Glutaredoxin-like protein</fullName>
    </recommendedName>
</protein>
<dbReference type="PANTHER" id="PTHR33558">
    <property type="entry name" value="GLUTAREDOXIN-LIKE PROTEIN C5ORF63 HOMOLOG"/>
    <property type="match status" value="1"/>
</dbReference>
<accession>A0A2T9YQZ1</accession>
<organism evidence="3 4">
    <name type="scientific">Smittium simulii</name>
    <dbReference type="NCBI Taxonomy" id="133385"/>
    <lineage>
        <taxon>Eukaryota</taxon>
        <taxon>Fungi</taxon>
        <taxon>Fungi incertae sedis</taxon>
        <taxon>Zoopagomycota</taxon>
        <taxon>Kickxellomycotina</taxon>
        <taxon>Harpellomycetes</taxon>
        <taxon>Harpellales</taxon>
        <taxon>Legeriomycetaceae</taxon>
        <taxon>Smittium</taxon>
    </lineage>
</organism>
<comment type="caution">
    <text evidence="3">The sequence shown here is derived from an EMBL/GenBank/DDBJ whole genome shotgun (WGS) entry which is preliminary data.</text>
</comment>
<dbReference type="OrthoDB" id="429967at2759"/>
<gene>
    <name evidence="2" type="ORF">BB561_002277</name>
    <name evidence="3" type="ORF">BB561_002278</name>
</gene>
<dbReference type="EMBL" id="MBFR01000075">
    <property type="protein sequence ID" value="PVU94773.1"/>
    <property type="molecule type" value="Genomic_DNA"/>
</dbReference>
<dbReference type="Gene3D" id="3.40.30.10">
    <property type="entry name" value="Glutaredoxin"/>
    <property type="match status" value="1"/>
</dbReference>
<dbReference type="InterPro" id="IPR008554">
    <property type="entry name" value="Glutaredoxin-like"/>
</dbReference>
<dbReference type="InterPro" id="IPR052565">
    <property type="entry name" value="Glutaredoxin-like_YDR286C"/>
</dbReference>
<comment type="similarity">
    <text evidence="1">Belongs to the glutaredoxin family.</text>
</comment>
<dbReference type="Pfam" id="PF05768">
    <property type="entry name" value="Glrx-like"/>
    <property type="match status" value="1"/>
</dbReference>
<keyword evidence="1" id="KW-0249">Electron transport</keyword>
<keyword evidence="4" id="KW-1185">Reference proteome</keyword>
<proteinExistence type="inferred from homology"/>
<dbReference type="PANTHER" id="PTHR33558:SF1">
    <property type="entry name" value="GLUTAREDOXIN-LIKE PROTEIN C5ORF63 HOMOLOG"/>
    <property type="match status" value="1"/>
</dbReference>
<dbReference type="InterPro" id="IPR036249">
    <property type="entry name" value="Thioredoxin-like_sf"/>
</dbReference>
<evidence type="ECO:0000313" key="4">
    <source>
        <dbReference type="Proteomes" id="UP000245383"/>
    </source>
</evidence>
<reference evidence="3 4" key="1">
    <citation type="journal article" date="2018" name="MBio">
        <title>Comparative Genomics Reveals the Core Gene Toolbox for the Fungus-Insect Symbiosis.</title>
        <authorList>
            <person name="Wang Y."/>
            <person name="Stata M."/>
            <person name="Wang W."/>
            <person name="Stajich J.E."/>
            <person name="White M.M."/>
            <person name="Moncalvo J.M."/>
        </authorList>
    </citation>
    <scope>NUCLEOTIDE SEQUENCE [LARGE SCALE GENOMIC DNA]</scope>
    <source>
        <strain evidence="3 4">SWE-8-4</strain>
    </source>
</reference>